<dbReference type="KEGG" id="pbro:HOP40_28200"/>
<protein>
    <submittedName>
        <fullName evidence="3">Class F sortase</fullName>
    </submittedName>
</protein>
<dbReference type="Pfam" id="PF04203">
    <property type="entry name" value="Sortase"/>
    <property type="match status" value="1"/>
</dbReference>
<evidence type="ECO:0000313" key="3">
    <source>
        <dbReference type="EMBL" id="QJY50987.1"/>
    </source>
</evidence>
<dbReference type="NCBIfam" id="NF033748">
    <property type="entry name" value="class_F_sortase"/>
    <property type="match status" value="1"/>
</dbReference>
<organism evidence="3 4">
    <name type="scientific">Pseudonocardia broussonetiae</name>
    <dbReference type="NCBI Taxonomy" id="2736640"/>
    <lineage>
        <taxon>Bacteria</taxon>
        <taxon>Bacillati</taxon>
        <taxon>Actinomycetota</taxon>
        <taxon>Actinomycetes</taxon>
        <taxon>Pseudonocardiales</taxon>
        <taxon>Pseudonocardiaceae</taxon>
        <taxon>Pseudonocardia</taxon>
    </lineage>
</organism>
<dbReference type="Proteomes" id="UP000505377">
    <property type="component" value="Chromosome"/>
</dbReference>
<dbReference type="Gene3D" id="2.40.260.10">
    <property type="entry name" value="Sortase"/>
    <property type="match status" value="1"/>
</dbReference>
<evidence type="ECO:0000313" key="4">
    <source>
        <dbReference type="Proteomes" id="UP000505377"/>
    </source>
</evidence>
<dbReference type="PROSITE" id="PS51257">
    <property type="entry name" value="PROKAR_LIPOPROTEIN"/>
    <property type="match status" value="1"/>
</dbReference>
<accession>A0A6M6JVC3</accession>
<dbReference type="InterPro" id="IPR042001">
    <property type="entry name" value="Sortase_F"/>
</dbReference>
<dbReference type="InterPro" id="IPR023365">
    <property type="entry name" value="Sortase_dom-sf"/>
</dbReference>
<keyword evidence="2" id="KW-0732">Signal</keyword>
<dbReference type="AlphaFoldDB" id="A0A6M6JVC3"/>
<dbReference type="InterPro" id="IPR005754">
    <property type="entry name" value="Sortase"/>
</dbReference>
<name>A0A6M6JVC3_9PSEU</name>
<dbReference type="CDD" id="cd05829">
    <property type="entry name" value="Sortase_F"/>
    <property type="match status" value="1"/>
</dbReference>
<keyword evidence="4" id="KW-1185">Reference proteome</keyword>
<gene>
    <name evidence="3" type="ORF">HOP40_28200</name>
</gene>
<proteinExistence type="predicted"/>
<evidence type="ECO:0000256" key="1">
    <source>
        <dbReference type="ARBA" id="ARBA00022801"/>
    </source>
</evidence>
<feature type="chain" id="PRO_5039299484" evidence="2">
    <location>
        <begin position="29"/>
        <end position="205"/>
    </location>
</feature>
<reference evidence="3 4" key="1">
    <citation type="submission" date="2020-05" db="EMBL/GenBank/DDBJ databases">
        <authorList>
            <person name="Mo P."/>
        </authorList>
    </citation>
    <scope>NUCLEOTIDE SEQUENCE [LARGE SCALE GENOMIC DNA]</scope>
    <source>
        <strain evidence="3 4">Gen01</strain>
    </source>
</reference>
<feature type="signal peptide" evidence="2">
    <location>
        <begin position="1"/>
        <end position="28"/>
    </location>
</feature>
<sequence length="205" mass="21468">MTVRSRPGRPRRVLAGAALALLLSGCGAEQPVAPAAPVAPTPTTTAPAADRPTVLAESRPERVVIPALGVDSAMMDLGLQDDGTMEVPPDGTTAGWYALSPTPGEIGPAVLAAHVDWKGEPGVFHRLRDTEPGDEVRVRRADGSTAVFTVDRVEQYAKDSFPSDAVYGDVDRAELRLITCGGEFDGGTGDYEDNIVVYARLTGAA</sequence>
<dbReference type="SUPFAM" id="SSF63817">
    <property type="entry name" value="Sortase"/>
    <property type="match status" value="1"/>
</dbReference>
<dbReference type="GO" id="GO:0016787">
    <property type="term" value="F:hydrolase activity"/>
    <property type="evidence" value="ECO:0007669"/>
    <property type="project" value="UniProtKB-KW"/>
</dbReference>
<dbReference type="EMBL" id="CP053564">
    <property type="protein sequence ID" value="QJY50987.1"/>
    <property type="molecule type" value="Genomic_DNA"/>
</dbReference>
<keyword evidence="1" id="KW-0378">Hydrolase</keyword>
<evidence type="ECO:0000256" key="2">
    <source>
        <dbReference type="SAM" id="SignalP"/>
    </source>
</evidence>